<dbReference type="AlphaFoldDB" id="A0AAE1LJJ8"/>
<reference evidence="2" key="2">
    <citation type="journal article" date="2023" name="BMC Genomics">
        <title>Pest status, molecular evolution, and epigenetic factors derived from the genome assembly of Frankliniella fusca, a thysanopteran phytovirus vector.</title>
        <authorList>
            <person name="Catto M.A."/>
            <person name="Labadie P.E."/>
            <person name="Jacobson A.L."/>
            <person name="Kennedy G.G."/>
            <person name="Srinivasan R."/>
            <person name="Hunt B.G."/>
        </authorList>
    </citation>
    <scope>NUCLEOTIDE SEQUENCE</scope>
    <source>
        <strain evidence="2">PL_HMW_Pooled</strain>
    </source>
</reference>
<feature type="region of interest" description="Disordered" evidence="1">
    <location>
        <begin position="43"/>
        <end position="65"/>
    </location>
</feature>
<protein>
    <submittedName>
        <fullName evidence="2">Protein NO VEIN</fullName>
    </submittedName>
</protein>
<reference evidence="2" key="1">
    <citation type="submission" date="2021-07" db="EMBL/GenBank/DDBJ databases">
        <authorList>
            <person name="Catto M.A."/>
            <person name="Jacobson A."/>
            <person name="Kennedy G."/>
            <person name="Labadie P."/>
            <person name="Hunt B.G."/>
            <person name="Srinivasan R."/>
        </authorList>
    </citation>
    <scope>NUCLEOTIDE SEQUENCE</scope>
    <source>
        <strain evidence="2">PL_HMW_Pooled</strain>
        <tissue evidence="2">Head</tissue>
    </source>
</reference>
<dbReference type="Proteomes" id="UP001219518">
    <property type="component" value="Unassembled WGS sequence"/>
</dbReference>
<proteinExistence type="predicted"/>
<dbReference type="EMBL" id="JAHWGI010001065">
    <property type="protein sequence ID" value="KAK3922083.1"/>
    <property type="molecule type" value="Genomic_DNA"/>
</dbReference>
<name>A0AAE1LJJ8_9NEOP</name>
<accession>A0AAE1LJJ8</accession>
<comment type="caution">
    <text evidence="2">The sequence shown here is derived from an EMBL/GenBank/DDBJ whole genome shotgun (WGS) entry which is preliminary data.</text>
</comment>
<sequence length="355" mass="39857">MTPKSAWNEGDSAQIVDVDNTQLSEVGQGRQESVDPTVAVNAASTSNRTNSKRPLQDATNTQQAKTAAVAEPNVVEEYLKRTLFGKTLLHDLLTAPNVFNFRILESCFNFLASCTVDLFPSEIEATYYAPSVPKTKESDAIQPRGILYDKYLNNLKFLRLHGMRGSVRSKQSTDEDPDVATPQPEEKSALEWLLKLSLSCQEETVVKWKLLDDFCTWFDGRCADVVSDWKTISVKLRRFLKVEEVETGTAVRLIHAIPKLFKQPLMQHPTKKLGNRRPSWKPNTQESVNSLLMYVKRIGGLESCIERTKSNCAKVGKPQQPFPVIVGPTENEITECFVVVDDIKYSVDSPLLAFD</sequence>
<evidence type="ECO:0000313" key="2">
    <source>
        <dbReference type="EMBL" id="KAK3922083.1"/>
    </source>
</evidence>
<keyword evidence="3" id="KW-1185">Reference proteome</keyword>
<organism evidence="2 3">
    <name type="scientific">Frankliniella fusca</name>
    <dbReference type="NCBI Taxonomy" id="407009"/>
    <lineage>
        <taxon>Eukaryota</taxon>
        <taxon>Metazoa</taxon>
        <taxon>Ecdysozoa</taxon>
        <taxon>Arthropoda</taxon>
        <taxon>Hexapoda</taxon>
        <taxon>Insecta</taxon>
        <taxon>Pterygota</taxon>
        <taxon>Neoptera</taxon>
        <taxon>Paraneoptera</taxon>
        <taxon>Thysanoptera</taxon>
        <taxon>Terebrantia</taxon>
        <taxon>Thripoidea</taxon>
        <taxon>Thripidae</taxon>
        <taxon>Frankliniella</taxon>
    </lineage>
</organism>
<evidence type="ECO:0000313" key="3">
    <source>
        <dbReference type="Proteomes" id="UP001219518"/>
    </source>
</evidence>
<gene>
    <name evidence="2" type="ORF">KUF71_011259</name>
</gene>
<evidence type="ECO:0000256" key="1">
    <source>
        <dbReference type="SAM" id="MobiDB-lite"/>
    </source>
</evidence>